<evidence type="ECO:0000256" key="6">
    <source>
        <dbReference type="ARBA" id="ARBA00022853"/>
    </source>
</evidence>
<organism evidence="14 15">
    <name type="scientific">Rhynchospora tenuis</name>
    <dbReference type="NCBI Taxonomy" id="198213"/>
    <lineage>
        <taxon>Eukaryota</taxon>
        <taxon>Viridiplantae</taxon>
        <taxon>Streptophyta</taxon>
        <taxon>Embryophyta</taxon>
        <taxon>Tracheophyta</taxon>
        <taxon>Spermatophyta</taxon>
        <taxon>Magnoliopsida</taxon>
        <taxon>Liliopsida</taxon>
        <taxon>Poales</taxon>
        <taxon>Cyperaceae</taxon>
        <taxon>Cyperoideae</taxon>
        <taxon>Rhynchosporeae</taxon>
        <taxon>Rhynchospora</taxon>
    </lineage>
</organism>
<dbReference type="GO" id="GO:0005694">
    <property type="term" value="C:chromosome"/>
    <property type="evidence" value="ECO:0007669"/>
    <property type="project" value="UniProtKB-SubCell"/>
</dbReference>
<dbReference type="GO" id="GO:0042054">
    <property type="term" value="F:histone methyltransferase activity"/>
    <property type="evidence" value="ECO:0007669"/>
    <property type="project" value="InterPro"/>
</dbReference>
<keyword evidence="2" id="KW-0158">Chromosome</keyword>
<dbReference type="InterPro" id="IPR003616">
    <property type="entry name" value="Post-SET_dom"/>
</dbReference>
<evidence type="ECO:0000259" key="10">
    <source>
        <dbReference type="PROSITE" id="PS50280"/>
    </source>
</evidence>
<evidence type="ECO:0000259" key="13">
    <source>
        <dbReference type="PROSITE" id="PS51015"/>
    </source>
</evidence>
<evidence type="ECO:0000256" key="9">
    <source>
        <dbReference type="SAM" id="MobiDB-lite"/>
    </source>
</evidence>
<evidence type="ECO:0000256" key="1">
    <source>
        <dbReference type="ARBA" id="ARBA00004286"/>
    </source>
</evidence>
<gene>
    <name evidence="14" type="ORF">LUZ61_008516</name>
</gene>
<dbReference type="GO" id="GO:0032259">
    <property type="term" value="P:methylation"/>
    <property type="evidence" value="ECO:0007669"/>
    <property type="project" value="UniProtKB-KW"/>
</dbReference>
<reference evidence="14 15" key="1">
    <citation type="journal article" date="2022" name="Cell">
        <title>Repeat-based holocentromeres influence genome architecture and karyotype evolution.</title>
        <authorList>
            <person name="Hofstatter P.G."/>
            <person name="Thangavel G."/>
            <person name="Lux T."/>
            <person name="Neumann P."/>
            <person name="Vondrak T."/>
            <person name="Novak P."/>
            <person name="Zhang M."/>
            <person name="Costa L."/>
            <person name="Castellani M."/>
            <person name="Scott A."/>
            <person name="Toegelov H."/>
            <person name="Fuchs J."/>
            <person name="Mata-Sucre Y."/>
            <person name="Dias Y."/>
            <person name="Vanzela A.L.L."/>
            <person name="Huettel B."/>
            <person name="Almeida C.C.S."/>
            <person name="Simkova H."/>
            <person name="Souza G."/>
            <person name="Pedrosa-Harand A."/>
            <person name="Macas J."/>
            <person name="Mayer K.F.X."/>
            <person name="Houben A."/>
            <person name="Marques A."/>
        </authorList>
    </citation>
    <scope>NUCLEOTIDE SEQUENCE [LARGE SCALE GENOMIC DNA]</scope>
    <source>
        <strain evidence="14">RhyTen1mFocal</strain>
    </source>
</reference>
<dbReference type="PROSITE" id="PS50280">
    <property type="entry name" value="SET"/>
    <property type="match status" value="1"/>
</dbReference>
<dbReference type="Gene3D" id="2.170.270.10">
    <property type="entry name" value="SET domain"/>
    <property type="match status" value="1"/>
</dbReference>
<comment type="caution">
    <text evidence="14">The sequence shown here is derived from an EMBL/GenBank/DDBJ whole genome shotgun (WGS) entry which is preliminary data.</text>
</comment>
<evidence type="ECO:0008006" key="16">
    <source>
        <dbReference type="Google" id="ProtNLM"/>
    </source>
</evidence>
<dbReference type="PANTHER" id="PTHR45660:SF46">
    <property type="entry name" value="HISTONE-LYSINE N-METHYLTRANSFERASE, H3 LYSINE-9 SPECIFIC SUVH6"/>
    <property type="match status" value="1"/>
</dbReference>
<dbReference type="InterPro" id="IPR007728">
    <property type="entry name" value="Pre-SET_dom"/>
</dbReference>
<dbReference type="InterPro" id="IPR051357">
    <property type="entry name" value="H3K9_HMTase_SUVAR3-9"/>
</dbReference>
<dbReference type="InterPro" id="IPR036987">
    <property type="entry name" value="SRA-YDG_sf"/>
</dbReference>
<feature type="compositionally biased region" description="Low complexity" evidence="9">
    <location>
        <begin position="52"/>
        <end position="61"/>
    </location>
</feature>
<dbReference type="Proteomes" id="UP001210211">
    <property type="component" value="Unassembled WGS sequence"/>
</dbReference>
<dbReference type="GO" id="GO:0005634">
    <property type="term" value="C:nucleus"/>
    <property type="evidence" value="ECO:0007669"/>
    <property type="project" value="UniProtKB-SubCell"/>
</dbReference>
<dbReference type="InterPro" id="IPR001214">
    <property type="entry name" value="SET_dom"/>
</dbReference>
<dbReference type="InterPro" id="IPR025794">
    <property type="entry name" value="H3-K9-MeTrfase_plant"/>
</dbReference>
<evidence type="ECO:0000256" key="2">
    <source>
        <dbReference type="ARBA" id="ARBA00022454"/>
    </source>
</evidence>
<keyword evidence="3" id="KW-0489">Methyltransferase</keyword>
<dbReference type="GO" id="GO:0003690">
    <property type="term" value="F:double-stranded DNA binding"/>
    <property type="evidence" value="ECO:0007669"/>
    <property type="project" value="TreeGrafter"/>
</dbReference>
<dbReference type="PROSITE" id="PS50868">
    <property type="entry name" value="POST_SET"/>
    <property type="match status" value="1"/>
</dbReference>
<keyword evidence="7 8" id="KW-0539">Nucleus</keyword>
<dbReference type="SMART" id="SM00468">
    <property type="entry name" value="PreSET"/>
    <property type="match status" value="1"/>
</dbReference>
<evidence type="ECO:0000313" key="15">
    <source>
        <dbReference type="Proteomes" id="UP001210211"/>
    </source>
</evidence>
<keyword evidence="5" id="KW-0949">S-adenosyl-L-methionine</keyword>
<evidence type="ECO:0000256" key="3">
    <source>
        <dbReference type="ARBA" id="ARBA00022603"/>
    </source>
</evidence>
<sequence length="737" mass="81121">MVSESETTPPRRISDAPSARGLTPRRVSAVRRWPPHCGRSSSPPPPPPPPTTTVSNTVSVPLSDTNSNQPPLNQTNQVEKLTVVGKVDEPDLSEDVTINKPKGEDLEATLSVTDEIPESLDTAIVPFTGEAAGDSRTTSPLHKRRRVCAKKSVGVVLRPRLSLTHGNTKKKGSRVAKKSVRSLKKDGSGAKVNNVLTLTLPPVTPSDVEEAPSNARGKVKKTLRLFHTVCRVLLQKEESGASSQEPHKECLPKLKGGNRIDLTAAEIIKGFDEYVKPGDDVVGHVSGVEIGDEFRYRVELHLIGLHRPPQGGIAWTRVNGVPLATSIVSSGGYSDNMDGSGVLNYIGSGGQPTGKKGQMTLPQDQKLERGNLALKNSMDMKTPVRVIYGHNNSETSRSVMKFTYDGLYTVEEFKEEPEKYKIDGTEYTAMVFKFKLIRMPGQPKVGLLIASAVREGLCIADISQGLEKMPICAINTVDNEKPPHFKYITSMIYPSWYEKTTPKGCECNRRCSSKRCACAQRNGGEIPFNFDGAIVQAMPLIFECGPACQCPPSCYNRVSQSGIRIPLEIFKTETRGWGVRSQSSIPSGSFVCEYVGELLKDEEAERRKHNDVYLFDIGHNYDDAALWEGLAGFVPCTKSDSEASESEGFTIDAAEMGNVGRFINHSCSPNLYAQNVLFDHDDRQMPHVMFFAAENIPRLQELTYHYNYTIGQVRDSEGKEKVKECYCGSSECRGRLY</sequence>
<protein>
    <recommendedName>
        <fullName evidence="16">Histone-lysine N-methyltransferase</fullName>
    </recommendedName>
</protein>
<dbReference type="Pfam" id="PF00856">
    <property type="entry name" value="SET"/>
    <property type="match status" value="1"/>
</dbReference>
<dbReference type="Pfam" id="PF02182">
    <property type="entry name" value="SAD_SRA"/>
    <property type="match status" value="1"/>
</dbReference>
<feature type="region of interest" description="Disordered" evidence="9">
    <location>
        <begin position="1"/>
        <end position="75"/>
    </location>
</feature>
<dbReference type="SUPFAM" id="SSF82199">
    <property type="entry name" value="SET domain"/>
    <property type="match status" value="1"/>
</dbReference>
<comment type="subcellular location">
    <subcellularLocation>
        <location evidence="1">Chromosome</location>
    </subcellularLocation>
    <subcellularLocation>
        <location evidence="8">Nucleus</location>
    </subcellularLocation>
</comment>
<evidence type="ECO:0000313" key="14">
    <source>
        <dbReference type="EMBL" id="KAJ3704811.1"/>
    </source>
</evidence>
<dbReference type="AlphaFoldDB" id="A0AAD5ZVH3"/>
<evidence type="ECO:0000259" key="11">
    <source>
        <dbReference type="PROSITE" id="PS50867"/>
    </source>
</evidence>
<keyword evidence="6" id="KW-0156">Chromatin regulator</keyword>
<keyword evidence="15" id="KW-1185">Reference proteome</keyword>
<proteinExistence type="predicted"/>
<feature type="domain" description="Post-SET" evidence="12">
    <location>
        <begin position="721"/>
        <end position="737"/>
    </location>
</feature>
<evidence type="ECO:0000256" key="5">
    <source>
        <dbReference type="ARBA" id="ARBA00022691"/>
    </source>
</evidence>
<keyword evidence="4" id="KW-0808">Transferase</keyword>
<name>A0AAD5ZVH3_9POAL</name>
<accession>A0AAD5ZVH3</accession>
<evidence type="ECO:0000259" key="12">
    <source>
        <dbReference type="PROSITE" id="PS50868"/>
    </source>
</evidence>
<dbReference type="EMBL" id="JAMRDG010000001">
    <property type="protein sequence ID" value="KAJ3704811.1"/>
    <property type="molecule type" value="Genomic_DNA"/>
</dbReference>
<feature type="compositionally biased region" description="Polar residues" evidence="9">
    <location>
        <begin position="62"/>
        <end position="75"/>
    </location>
</feature>
<dbReference type="GO" id="GO:0008270">
    <property type="term" value="F:zinc ion binding"/>
    <property type="evidence" value="ECO:0007669"/>
    <property type="project" value="InterPro"/>
</dbReference>
<dbReference type="PROSITE" id="PS51015">
    <property type="entry name" value="YDG"/>
    <property type="match status" value="1"/>
</dbReference>
<feature type="domain" description="Pre-SET" evidence="11">
    <location>
        <begin position="503"/>
        <end position="562"/>
    </location>
</feature>
<dbReference type="PROSITE" id="PS50867">
    <property type="entry name" value="PRE_SET"/>
    <property type="match status" value="1"/>
</dbReference>
<dbReference type="Gene3D" id="2.30.280.10">
    <property type="entry name" value="SRA-YDG"/>
    <property type="match status" value="1"/>
</dbReference>
<feature type="domain" description="YDG" evidence="13">
    <location>
        <begin position="283"/>
        <end position="438"/>
    </location>
</feature>
<dbReference type="InterPro" id="IPR046341">
    <property type="entry name" value="SET_dom_sf"/>
</dbReference>
<evidence type="ECO:0000256" key="8">
    <source>
        <dbReference type="PROSITE-ProRule" id="PRU00358"/>
    </source>
</evidence>
<feature type="domain" description="SET" evidence="10">
    <location>
        <begin position="565"/>
        <end position="707"/>
    </location>
</feature>
<dbReference type="PROSITE" id="PS51575">
    <property type="entry name" value="SAM_MT43_SUVAR39_2"/>
    <property type="match status" value="1"/>
</dbReference>
<feature type="compositionally biased region" description="Pro residues" evidence="9">
    <location>
        <begin position="42"/>
        <end position="51"/>
    </location>
</feature>
<dbReference type="InterPro" id="IPR003105">
    <property type="entry name" value="SRA_YDG"/>
</dbReference>
<dbReference type="InterPro" id="IPR015947">
    <property type="entry name" value="PUA-like_sf"/>
</dbReference>
<dbReference type="SMART" id="SM00466">
    <property type="entry name" value="SRA"/>
    <property type="match status" value="1"/>
</dbReference>
<dbReference type="PANTHER" id="PTHR45660">
    <property type="entry name" value="HISTONE-LYSINE N-METHYLTRANSFERASE SETMAR"/>
    <property type="match status" value="1"/>
</dbReference>
<dbReference type="Pfam" id="PF05033">
    <property type="entry name" value="Pre-SET"/>
    <property type="match status" value="1"/>
</dbReference>
<evidence type="ECO:0000256" key="4">
    <source>
        <dbReference type="ARBA" id="ARBA00022679"/>
    </source>
</evidence>
<dbReference type="SUPFAM" id="SSF88697">
    <property type="entry name" value="PUA domain-like"/>
    <property type="match status" value="1"/>
</dbReference>
<evidence type="ECO:0000256" key="7">
    <source>
        <dbReference type="ARBA" id="ARBA00023242"/>
    </source>
</evidence>
<dbReference type="SMART" id="SM00317">
    <property type="entry name" value="SET"/>
    <property type="match status" value="1"/>
</dbReference>